<dbReference type="AlphaFoldDB" id="A0A1H6QP68"/>
<evidence type="ECO:0000313" key="2">
    <source>
        <dbReference type="Proteomes" id="UP000199250"/>
    </source>
</evidence>
<dbReference type="RefSeq" id="WP_090729192.1">
    <property type="nucleotide sequence ID" value="NZ_FNYQ01000002.1"/>
</dbReference>
<evidence type="ECO:0000313" key="1">
    <source>
        <dbReference type="EMBL" id="SEI42754.1"/>
    </source>
</evidence>
<dbReference type="EMBL" id="FNYQ01000002">
    <property type="protein sequence ID" value="SEI42754.1"/>
    <property type="molecule type" value="Genomic_DNA"/>
</dbReference>
<dbReference type="OrthoDB" id="7024310at2"/>
<reference evidence="1 2" key="1">
    <citation type="submission" date="2016-10" db="EMBL/GenBank/DDBJ databases">
        <authorList>
            <person name="de Groot N.N."/>
        </authorList>
    </citation>
    <scope>NUCLEOTIDE SEQUENCE [LARGE SCALE GENOMIC DNA]</scope>
    <source>
        <strain evidence="1 2">DSM 373</strain>
    </source>
</reference>
<name>A0A1H6QP68_9GAMM</name>
<gene>
    <name evidence="1" type="ORF">SAMN04244572_00191</name>
</gene>
<organism evidence="1 2">
    <name type="scientific">Azotobacter beijerinckii</name>
    <dbReference type="NCBI Taxonomy" id="170623"/>
    <lineage>
        <taxon>Bacteria</taxon>
        <taxon>Pseudomonadati</taxon>
        <taxon>Pseudomonadota</taxon>
        <taxon>Gammaproteobacteria</taxon>
        <taxon>Pseudomonadales</taxon>
        <taxon>Pseudomonadaceae</taxon>
        <taxon>Azotobacter</taxon>
    </lineage>
</organism>
<protein>
    <submittedName>
        <fullName evidence="1">Uncharacterized protein</fullName>
    </submittedName>
</protein>
<accession>A0A1H6QP68</accession>
<dbReference type="Proteomes" id="UP000199250">
    <property type="component" value="Unassembled WGS sequence"/>
</dbReference>
<proteinExistence type="predicted"/>
<sequence length="154" mass="17149">MLIGALLFLTWLVLLLRYPDKALPVSLAAVLGVALIATAVFWQEHDTEWHLARLELRLHHAPADCPADRPLAAQLHNGSDRPLLELRWRVAAYAPGDSVDLAEDRYDRPHYVAPGALPPGGDWHACLPLPPLRHGYRAQTVEFRAEGLDGRFAE</sequence>